<organism evidence="2 3">
    <name type="scientific">Clostridium botulinum (strain Kyoto / Type A2)</name>
    <dbReference type="NCBI Taxonomy" id="536232"/>
    <lineage>
        <taxon>Bacteria</taxon>
        <taxon>Bacillati</taxon>
        <taxon>Bacillota</taxon>
        <taxon>Clostridia</taxon>
        <taxon>Eubacteriales</taxon>
        <taxon>Clostridiaceae</taxon>
        <taxon>Clostridium</taxon>
    </lineage>
</organism>
<protein>
    <submittedName>
        <fullName evidence="2">Uncharacterized protein</fullName>
    </submittedName>
</protein>
<evidence type="ECO:0000313" key="2">
    <source>
        <dbReference type="EMBL" id="ACO85023.1"/>
    </source>
</evidence>
<evidence type="ECO:0000313" key="3">
    <source>
        <dbReference type="Proteomes" id="UP000001374"/>
    </source>
</evidence>
<name>C1FTN4_CLOBJ</name>
<reference evidence="2 3" key="1">
    <citation type="submission" date="2008-10" db="EMBL/GenBank/DDBJ databases">
        <title>Genome sequence of Clostridium botulinum A2 Kyoto.</title>
        <authorList>
            <person name="Shrivastava S."/>
            <person name="Brinkac L.M."/>
            <person name="Brown J.L."/>
            <person name="Bruce D."/>
            <person name="Detter C.C."/>
            <person name="Johnson E.A."/>
            <person name="Munk C.A."/>
            <person name="Smith L.A."/>
            <person name="Smith T.J."/>
            <person name="Sutton G."/>
            <person name="Brettin T.S."/>
        </authorList>
    </citation>
    <scope>NUCLEOTIDE SEQUENCE [LARGE SCALE GENOMIC DNA]</scope>
    <source>
        <strain evidence="3">Kyoto / Type A2</strain>
    </source>
</reference>
<sequence>MYKNKILLKLFFPYIYYIIYSIKIKNRFDFNVVNINNI</sequence>
<dbReference type="Proteomes" id="UP000001374">
    <property type="component" value="Chromosome"/>
</dbReference>
<accession>C1FTN4</accession>
<keyword evidence="1" id="KW-1133">Transmembrane helix</keyword>
<evidence type="ECO:0000256" key="1">
    <source>
        <dbReference type="SAM" id="Phobius"/>
    </source>
</evidence>
<dbReference type="KEGG" id="cby:CLM_2986"/>
<keyword evidence="1" id="KW-0472">Membrane</keyword>
<keyword evidence="1" id="KW-0812">Transmembrane</keyword>
<proteinExistence type="predicted"/>
<dbReference type="AlphaFoldDB" id="C1FTN4"/>
<dbReference type="HOGENOM" id="CLU_3326432_0_0_9"/>
<dbReference type="EMBL" id="CP001581">
    <property type="protein sequence ID" value="ACO85023.1"/>
    <property type="molecule type" value="Genomic_DNA"/>
</dbReference>
<feature type="transmembrane region" description="Helical" evidence="1">
    <location>
        <begin position="6"/>
        <end position="22"/>
    </location>
</feature>
<gene>
    <name evidence="2" type="ordered locus">CLM_2986</name>
</gene>